<protein>
    <submittedName>
        <fullName evidence="1">CoF synthetase</fullName>
    </submittedName>
</protein>
<dbReference type="EMBL" id="RQYC01000009">
    <property type="protein sequence ID" value="RRD89978.1"/>
    <property type="molecule type" value="Genomic_DNA"/>
</dbReference>
<accession>A0A3P2A506</accession>
<dbReference type="OrthoDB" id="5298740at2"/>
<evidence type="ECO:0000313" key="1">
    <source>
        <dbReference type="EMBL" id="RRD89978.1"/>
    </source>
</evidence>
<proteinExistence type="predicted"/>
<dbReference type="RefSeq" id="WP_124795111.1">
    <property type="nucleotide sequence ID" value="NZ_RQYC01000009.1"/>
</dbReference>
<dbReference type="AlphaFoldDB" id="A0A3P2A506"/>
<dbReference type="Gene3D" id="3.40.50.12780">
    <property type="entry name" value="N-terminal domain of ligase-like"/>
    <property type="match status" value="1"/>
</dbReference>
<sequence length="429" mass="49544">MNIAKFLYYYWRAKRLHFRHAGQLHNHQQQQLKRFFTRTLSRSPYFSAWLDKPLAEFPLMDKRIMMTHFDRLNTAGLKRKDVLECVYQAENSRDFSPTLNGYSVGLSSGTTGKRGAFLVSPDEQTRWAAIILAKLLPKGLWHKERIAFFLRANNNLYNRVRSPIIQFEFFDLFIEFDDLCRRLKEYQPTMIVAPASVLRMLAVSPSLTGLQPSKVISVAEVLDSQTQQLLQKRFAKVEQIYQATEGFIACSCAHGNLHLNEEYLYIEKHWLDDKRFIPIITDFSRHTQPIVRYRLDDVLVADHQVCSCGSVTQLIEKIEGRQGDILMLPKIDGGSVPIFADVCERVFAQILPLECDYQLDQLNANTLNLQLETSHKLLDCQQAFIRAFKTLGVDTQVLIWQLKAGKVERSLTDKRRRIRNVFKGGAGII</sequence>
<dbReference type="InterPro" id="IPR053158">
    <property type="entry name" value="CapK_Type1_Caps_Biosynth"/>
</dbReference>
<keyword evidence="2" id="KW-1185">Reference proteome</keyword>
<gene>
    <name evidence="1" type="ORF">EII21_07115</name>
</gene>
<dbReference type="InterPro" id="IPR012685">
    <property type="entry name" value="CHP02304_F390_synth-rel"/>
</dbReference>
<comment type="caution">
    <text evidence="1">The sequence shown here is derived from an EMBL/GenBank/DDBJ whole genome shotgun (WGS) entry which is preliminary data.</text>
</comment>
<reference evidence="1 2" key="1">
    <citation type="submission" date="2018-11" db="EMBL/GenBank/DDBJ databases">
        <title>Genomes From Bacteria Associated with the Canine Oral Cavity: a Test Case for Automated Genome-Based Taxonomic Assignment.</title>
        <authorList>
            <person name="Coil D.A."/>
            <person name="Jospin G."/>
            <person name="Darling A.E."/>
            <person name="Wallis C."/>
            <person name="Davis I.J."/>
            <person name="Harris S."/>
            <person name="Eisen J.A."/>
            <person name="Holcombe L.J."/>
            <person name="O'Flynn C."/>
        </authorList>
    </citation>
    <scope>NUCLEOTIDE SEQUENCE [LARGE SCALE GENOMIC DNA]</scope>
    <source>
        <strain evidence="1 2">COT-280</strain>
    </source>
</reference>
<dbReference type="NCBIfam" id="TIGR02304">
    <property type="entry name" value="aden_form_hyp"/>
    <property type="match status" value="1"/>
</dbReference>
<evidence type="ECO:0000313" key="2">
    <source>
        <dbReference type="Proteomes" id="UP000269923"/>
    </source>
</evidence>
<dbReference type="PANTHER" id="PTHR36932">
    <property type="entry name" value="CAPSULAR POLYSACCHARIDE BIOSYNTHESIS PROTEIN"/>
    <property type="match status" value="1"/>
</dbReference>
<organism evidence="1 2">
    <name type="scientific">Conchiformibius steedae</name>
    <dbReference type="NCBI Taxonomy" id="153493"/>
    <lineage>
        <taxon>Bacteria</taxon>
        <taxon>Pseudomonadati</taxon>
        <taxon>Pseudomonadota</taxon>
        <taxon>Betaproteobacteria</taxon>
        <taxon>Neisseriales</taxon>
        <taxon>Neisseriaceae</taxon>
        <taxon>Conchiformibius</taxon>
    </lineage>
</organism>
<dbReference type="SUPFAM" id="SSF56801">
    <property type="entry name" value="Acetyl-CoA synthetase-like"/>
    <property type="match status" value="1"/>
</dbReference>
<dbReference type="PANTHER" id="PTHR36932:SF1">
    <property type="entry name" value="CAPSULAR POLYSACCHARIDE BIOSYNTHESIS PROTEIN"/>
    <property type="match status" value="1"/>
</dbReference>
<name>A0A3P2A506_9NEIS</name>
<dbReference type="Proteomes" id="UP000269923">
    <property type="component" value="Unassembled WGS sequence"/>
</dbReference>
<dbReference type="InterPro" id="IPR042099">
    <property type="entry name" value="ANL_N_sf"/>
</dbReference>